<keyword evidence="3" id="KW-1185">Reference proteome</keyword>
<feature type="compositionally biased region" description="Polar residues" evidence="1">
    <location>
        <begin position="300"/>
        <end position="312"/>
    </location>
</feature>
<dbReference type="EMBL" id="OZ075111">
    <property type="protein sequence ID" value="CAL4887056.1"/>
    <property type="molecule type" value="Genomic_DNA"/>
</dbReference>
<gene>
    <name evidence="2" type="ORF">URODEC1_LOCUS1512</name>
</gene>
<dbReference type="Proteomes" id="UP001497457">
    <property type="component" value="Chromosome 1b"/>
</dbReference>
<evidence type="ECO:0000313" key="2">
    <source>
        <dbReference type="EMBL" id="CAL4887056.1"/>
    </source>
</evidence>
<organism evidence="2 3">
    <name type="scientific">Urochloa decumbens</name>
    <dbReference type="NCBI Taxonomy" id="240449"/>
    <lineage>
        <taxon>Eukaryota</taxon>
        <taxon>Viridiplantae</taxon>
        <taxon>Streptophyta</taxon>
        <taxon>Embryophyta</taxon>
        <taxon>Tracheophyta</taxon>
        <taxon>Spermatophyta</taxon>
        <taxon>Magnoliopsida</taxon>
        <taxon>Liliopsida</taxon>
        <taxon>Poales</taxon>
        <taxon>Poaceae</taxon>
        <taxon>PACMAD clade</taxon>
        <taxon>Panicoideae</taxon>
        <taxon>Panicodae</taxon>
        <taxon>Paniceae</taxon>
        <taxon>Melinidinae</taxon>
        <taxon>Urochloa</taxon>
    </lineage>
</organism>
<evidence type="ECO:0000313" key="3">
    <source>
        <dbReference type="Proteomes" id="UP001497457"/>
    </source>
</evidence>
<protein>
    <submittedName>
        <fullName evidence="2">Uncharacterized protein</fullName>
    </submittedName>
</protein>
<sequence length="489" mass="53130">MVEDKTPQDTVQISGHATLQHVYYDKDVVEIKLADTVDSDNYGGNFVKDVCIDEGALLHQKISEEKPVDRRSSPNFSCQMIDAKSDIRYGKKDDSKKSLHELKPEAVVPVNFAPDCDDEKQHSSGKEYDLEDQITTGYIAGDPSEKKISLQELLRLESAEESRHASTINSESSEKHKCPLHEEAVGQTSKDDFPDALAILTNTSQHVSSDISSKENTSGCSGTMSENHDAAAALDVREPHKIDRYNPFIDHRLEDASEPVCSIRGITYAASTDSICTIDNVVSGSTGLDEVETAEPGTDAVSTSSSDIQSSEKSNDHSESIVRKDTTGAVHETAVATSSSSNAEPSGANGENQEKCVSDGVPDQIDEEHSTARDNAVSKSTTLSQEHSVIGQTAPESSNSTACIGNDNTSEPNFFGPSIMSGPVSMSGHIAYSGNVSLRSDSSTTSTRSFAFPVLQREWISSPVRMAKAERRRTRRRRAWRKGLICCKF</sequence>
<dbReference type="PANTHER" id="PTHR33914:SF2">
    <property type="entry name" value="OS02G0582100 PROTEIN"/>
    <property type="match status" value="1"/>
</dbReference>
<feature type="compositionally biased region" description="Basic and acidic residues" evidence="1">
    <location>
        <begin position="313"/>
        <end position="326"/>
    </location>
</feature>
<dbReference type="AlphaFoldDB" id="A0ABC8VCH9"/>
<dbReference type="PANTHER" id="PTHR33914">
    <property type="entry name" value="18S PRE-RIBOSOMAL ASSEMBLY PROTEIN GAR2-LIKE PROTEIN"/>
    <property type="match status" value="1"/>
</dbReference>
<feature type="compositionally biased region" description="Polar residues" evidence="1">
    <location>
        <begin position="335"/>
        <end position="344"/>
    </location>
</feature>
<reference evidence="2" key="1">
    <citation type="submission" date="2024-10" db="EMBL/GenBank/DDBJ databases">
        <authorList>
            <person name="Ryan C."/>
        </authorList>
    </citation>
    <scope>NUCLEOTIDE SEQUENCE [LARGE SCALE GENOMIC DNA]</scope>
</reference>
<feature type="compositionally biased region" description="Polar residues" evidence="1">
    <location>
        <begin position="377"/>
        <end position="409"/>
    </location>
</feature>
<evidence type="ECO:0000256" key="1">
    <source>
        <dbReference type="SAM" id="MobiDB-lite"/>
    </source>
</evidence>
<proteinExistence type="predicted"/>
<feature type="region of interest" description="Disordered" evidence="1">
    <location>
        <begin position="286"/>
        <end position="409"/>
    </location>
</feature>
<dbReference type="InterPro" id="IPR040378">
    <property type="entry name" value="BASL"/>
</dbReference>
<accession>A0ABC8VCH9</accession>
<name>A0ABC8VCH9_9POAL</name>